<proteinExistence type="predicted"/>
<keyword evidence="1" id="KW-0812">Transmembrane</keyword>
<evidence type="ECO:0000313" key="3">
    <source>
        <dbReference type="Proteomes" id="UP001217089"/>
    </source>
</evidence>
<keyword evidence="3" id="KW-1185">Reference proteome</keyword>
<feature type="transmembrane region" description="Helical" evidence="1">
    <location>
        <begin position="77"/>
        <end position="99"/>
    </location>
</feature>
<dbReference type="Proteomes" id="UP001217089">
    <property type="component" value="Unassembled WGS sequence"/>
</dbReference>
<evidence type="ECO:0000313" key="2">
    <source>
        <dbReference type="EMBL" id="KAJ8297500.1"/>
    </source>
</evidence>
<comment type="caution">
    <text evidence="2">The sequence shown here is derived from an EMBL/GenBank/DDBJ whole genome shotgun (WGS) entry which is preliminary data.</text>
</comment>
<evidence type="ECO:0000256" key="1">
    <source>
        <dbReference type="SAM" id="Phobius"/>
    </source>
</evidence>
<sequence length="115" mass="12836">MNGGIYIKSTSTYGRPLRIWCKNTQIDETVTSYSSSIHVQFLTTSNDFGDLMFIMSYWAAPQGQVIVAPVEFGIPNFVLIVISVIVGVGFVSGAAYLYYREVKRQREIKKGVATK</sequence>
<keyword evidence="1" id="KW-0472">Membrane</keyword>
<dbReference type="EMBL" id="JARBDR010000923">
    <property type="protein sequence ID" value="KAJ8297500.1"/>
    <property type="molecule type" value="Genomic_DNA"/>
</dbReference>
<name>A0ABQ9DX92_TEGGR</name>
<accession>A0ABQ9DX92</accession>
<reference evidence="2 3" key="1">
    <citation type="submission" date="2022-12" db="EMBL/GenBank/DDBJ databases">
        <title>Chromosome-level genome of Tegillarca granosa.</title>
        <authorList>
            <person name="Kim J."/>
        </authorList>
    </citation>
    <scope>NUCLEOTIDE SEQUENCE [LARGE SCALE GENOMIC DNA]</scope>
    <source>
        <strain evidence="2">Teg-2019</strain>
        <tissue evidence="2">Adductor muscle</tissue>
    </source>
</reference>
<keyword evidence="1" id="KW-1133">Transmembrane helix</keyword>
<gene>
    <name evidence="2" type="ORF">KUTeg_024031</name>
</gene>
<organism evidence="2 3">
    <name type="scientific">Tegillarca granosa</name>
    <name type="common">Malaysian cockle</name>
    <name type="synonym">Anadara granosa</name>
    <dbReference type="NCBI Taxonomy" id="220873"/>
    <lineage>
        <taxon>Eukaryota</taxon>
        <taxon>Metazoa</taxon>
        <taxon>Spiralia</taxon>
        <taxon>Lophotrochozoa</taxon>
        <taxon>Mollusca</taxon>
        <taxon>Bivalvia</taxon>
        <taxon>Autobranchia</taxon>
        <taxon>Pteriomorphia</taxon>
        <taxon>Arcoida</taxon>
        <taxon>Arcoidea</taxon>
        <taxon>Arcidae</taxon>
        <taxon>Tegillarca</taxon>
    </lineage>
</organism>
<protein>
    <submittedName>
        <fullName evidence="2">Uncharacterized protein</fullName>
    </submittedName>
</protein>